<proteinExistence type="predicted"/>
<dbReference type="EMBL" id="CP072385">
    <property type="protein sequence ID" value="QUC11000.1"/>
    <property type="molecule type" value="Genomic_DNA"/>
</dbReference>
<name>A0AB37HVX9_9ACTN</name>
<evidence type="ECO:0000313" key="2">
    <source>
        <dbReference type="Proteomes" id="UP000677180"/>
    </source>
</evidence>
<accession>A0AB37HVX9</accession>
<evidence type="ECO:0000313" key="1">
    <source>
        <dbReference type="EMBL" id="QUC11000.1"/>
    </source>
</evidence>
<sequence>MELTGCCFALDVPPTWRMETNDGVVIATSDESFAGFTPNVVLRESRLTRPAPTSLAAASQANLAVLSTQIPGSFFFHVEAIPDANATPGPAERRRLWAFSTLKIPEAHGNALCLLMIQDLLVVDDVITEVTATVPLMAWHRGSMYESILDSLRPLPPNARRVPHTDSDVFGVDLDDWASNRDGAPREKLDIQPDPVPALAGEIATLSEGAFKALDDLTVLGRSRRTSKFSAAGRELRRAGLIDDPGALTETGEWVATHLRNGRHMAVAADSSPPQLLTLWIGDMTVLAISHLTDTATGRITHRIVHCLTDDIPRLVFMWLELQPSWDMTFEITCSQAEFIAKLQTGAPPGTVPDGDAAEFTRRRWVAVSLIGPDNEKDAPEVAWAMARPRGVALLTEGTNADRVIVSRNPAEPFWQVLTRALLNLAEGEEP</sequence>
<dbReference type="RefSeq" id="WP_014845322.1">
    <property type="nucleotide sequence ID" value="NZ_CP040007.1"/>
</dbReference>
<dbReference type="AlphaFoldDB" id="A0AB37HVX9"/>
<reference evidence="1" key="1">
    <citation type="submission" date="2021-03" db="EMBL/GenBank/DDBJ databases">
        <title>Human Oral Microbial Genomes.</title>
        <authorList>
            <person name="Johnston C.D."/>
            <person name="Chen T."/>
            <person name="Dewhirst F.E."/>
        </authorList>
    </citation>
    <scope>NUCLEOTIDE SEQUENCE</scope>
    <source>
        <strain evidence="1">F0714</strain>
    </source>
</reference>
<organism evidence="1 2">
    <name type="scientific">Arachnia propionica</name>
    <dbReference type="NCBI Taxonomy" id="1750"/>
    <lineage>
        <taxon>Bacteria</taxon>
        <taxon>Bacillati</taxon>
        <taxon>Actinomycetota</taxon>
        <taxon>Actinomycetes</taxon>
        <taxon>Propionibacteriales</taxon>
        <taxon>Propionibacteriaceae</taxon>
        <taxon>Arachnia</taxon>
    </lineage>
</organism>
<dbReference type="Proteomes" id="UP000677180">
    <property type="component" value="Chromosome"/>
</dbReference>
<gene>
    <name evidence="1" type="ORF">J5A53_14780</name>
</gene>
<protein>
    <submittedName>
        <fullName evidence="1">Uncharacterized protein</fullName>
    </submittedName>
</protein>